<dbReference type="AlphaFoldDB" id="A0A1H1RNK7"/>
<dbReference type="Pfam" id="PF11305">
    <property type="entry name" value="DUF3107"/>
    <property type="match status" value="1"/>
</dbReference>
<dbReference type="Proteomes" id="UP000182237">
    <property type="component" value="Chromosome I"/>
</dbReference>
<keyword evidence="2" id="KW-1185">Reference proteome</keyword>
<evidence type="ECO:0000313" key="2">
    <source>
        <dbReference type="Proteomes" id="UP000182237"/>
    </source>
</evidence>
<dbReference type="eggNOG" id="ENOG5032HUB">
    <property type="taxonomic scope" value="Bacteria"/>
</dbReference>
<dbReference type="STRING" id="1203190.GCA_000312345_01647"/>
<evidence type="ECO:0008006" key="3">
    <source>
        <dbReference type="Google" id="ProtNLM"/>
    </source>
</evidence>
<organism evidence="1 2">
    <name type="scientific">Corynebacterium timonense</name>
    <dbReference type="NCBI Taxonomy" id="441500"/>
    <lineage>
        <taxon>Bacteria</taxon>
        <taxon>Bacillati</taxon>
        <taxon>Actinomycetota</taxon>
        <taxon>Actinomycetes</taxon>
        <taxon>Mycobacteriales</taxon>
        <taxon>Corynebacteriaceae</taxon>
        <taxon>Corynebacterium</taxon>
    </lineage>
</organism>
<sequence length="74" mass="8079">MDIKIGLAESPRELVITTTGDQEDLLSRITRAIEGGEPTLTLTDDRGRSFIIRTERISYVEVGNATSHTVGFAS</sequence>
<reference evidence="1 2" key="1">
    <citation type="submission" date="2016-10" db="EMBL/GenBank/DDBJ databases">
        <authorList>
            <person name="de Groot N.N."/>
        </authorList>
    </citation>
    <scope>NUCLEOTIDE SEQUENCE [LARGE SCALE GENOMIC DNA]</scope>
    <source>
        <strain evidence="1 2">DSM 45434</strain>
    </source>
</reference>
<dbReference type="RefSeq" id="WP_019194455.1">
    <property type="nucleotide sequence ID" value="NZ_LT629765.1"/>
</dbReference>
<accession>A0A1H1RNK7</accession>
<evidence type="ECO:0000313" key="1">
    <source>
        <dbReference type="EMBL" id="SDS37285.1"/>
    </source>
</evidence>
<dbReference type="OrthoDB" id="3268468at2"/>
<proteinExistence type="predicted"/>
<gene>
    <name evidence="1" type="ORF">SAMN04488539_1546</name>
</gene>
<protein>
    <recommendedName>
        <fullName evidence="3">ATP-binding protein</fullName>
    </recommendedName>
</protein>
<name>A0A1H1RNK7_9CORY</name>
<dbReference type="InterPro" id="IPR021456">
    <property type="entry name" value="DUF3107"/>
</dbReference>
<dbReference type="EMBL" id="LT629765">
    <property type="protein sequence ID" value="SDS37285.1"/>
    <property type="molecule type" value="Genomic_DNA"/>
</dbReference>